<dbReference type="Pfam" id="PF00571">
    <property type="entry name" value="CBS"/>
    <property type="match status" value="4"/>
</dbReference>
<dbReference type="SMART" id="SM00091">
    <property type="entry name" value="PAS"/>
    <property type="match status" value="2"/>
</dbReference>
<evidence type="ECO:0000256" key="10">
    <source>
        <dbReference type="PROSITE-ProRule" id="PRU00703"/>
    </source>
</evidence>
<dbReference type="PROSITE" id="PS50046">
    <property type="entry name" value="PHYTOCHROME_2"/>
    <property type="match status" value="2"/>
</dbReference>
<dbReference type="SMART" id="SM00086">
    <property type="entry name" value="PAC"/>
    <property type="match status" value="2"/>
</dbReference>
<evidence type="ECO:0000256" key="3">
    <source>
        <dbReference type="ARBA" id="ARBA00012438"/>
    </source>
</evidence>
<dbReference type="SMART" id="SM00388">
    <property type="entry name" value="HisKA"/>
    <property type="match status" value="1"/>
</dbReference>
<dbReference type="SUPFAM" id="SSF52172">
    <property type="entry name" value="CheY-like"/>
    <property type="match status" value="1"/>
</dbReference>
<dbReference type="CDD" id="cd16922">
    <property type="entry name" value="HATPase_EvgS-ArcB-TorS-like"/>
    <property type="match status" value="1"/>
</dbReference>
<dbReference type="InterPro" id="IPR001789">
    <property type="entry name" value="Sig_transdc_resp-reg_receiver"/>
</dbReference>
<comment type="caution">
    <text evidence="18">The sequence shown here is derived from an EMBL/GenBank/DDBJ whole genome shotgun (WGS) entry which is preliminary data.</text>
</comment>
<dbReference type="InterPro" id="IPR013655">
    <property type="entry name" value="PAS_fold_3"/>
</dbReference>
<feature type="domain" description="Phytochrome chromophore attachment site" evidence="12">
    <location>
        <begin position="359"/>
        <end position="494"/>
    </location>
</feature>
<keyword evidence="11" id="KW-0175">Coiled coil</keyword>
<evidence type="ECO:0000313" key="19">
    <source>
        <dbReference type="Proteomes" id="UP001333818"/>
    </source>
</evidence>
<feature type="coiled-coil region" evidence="11">
    <location>
        <begin position="301"/>
        <end position="336"/>
    </location>
</feature>
<dbReference type="CDD" id="cd00130">
    <property type="entry name" value="PAS"/>
    <property type="match status" value="2"/>
</dbReference>
<dbReference type="Gene3D" id="2.10.70.100">
    <property type="match status" value="1"/>
</dbReference>
<comment type="catalytic activity">
    <reaction evidence="1">
        <text>ATP + protein L-histidine = ADP + protein N-phospho-L-histidine.</text>
        <dbReference type="EC" id="2.7.13.3"/>
    </reaction>
</comment>
<evidence type="ECO:0000259" key="12">
    <source>
        <dbReference type="PROSITE" id="PS50046"/>
    </source>
</evidence>
<dbReference type="InterPro" id="IPR003661">
    <property type="entry name" value="HisK_dim/P_dom"/>
</dbReference>
<gene>
    <name evidence="18" type="ORF">V2H45_09955</name>
</gene>
<dbReference type="Proteomes" id="UP001333818">
    <property type="component" value="Unassembled WGS sequence"/>
</dbReference>
<dbReference type="SUPFAM" id="SSF47384">
    <property type="entry name" value="Homodimeric domain of signal transducing histidine kinase"/>
    <property type="match status" value="1"/>
</dbReference>
<dbReference type="GO" id="GO:0000155">
    <property type="term" value="F:phosphorelay sensor kinase activity"/>
    <property type="evidence" value="ECO:0007669"/>
    <property type="project" value="InterPro"/>
</dbReference>
<dbReference type="Pfam" id="PF08447">
    <property type="entry name" value="PAS_3"/>
    <property type="match status" value="2"/>
</dbReference>
<dbReference type="Pfam" id="PF00512">
    <property type="entry name" value="HisKA"/>
    <property type="match status" value="1"/>
</dbReference>
<dbReference type="CDD" id="cd17774">
    <property type="entry name" value="CBS_two-component_sensor_histidine_kinase_repeat2"/>
    <property type="match status" value="1"/>
</dbReference>
<evidence type="ECO:0000256" key="8">
    <source>
        <dbReference type="ARBA" id="ARBA00074306"/>
    </source>
</evidence>
<dbReference type="EC" id="2.7.13.3" evidence="3"/>
<dbReference type="InterPro" id="IPR004358">
    <property type="entry name" value="Sig_transdc_His_kin-like_C"/>
</dbReference>
<dbReference type="Pfam" id="PF00072">
    <property type="entry name" value="Response_reg"/>
    <property type="match status" value="1"/>
</dbReference>
<feature type="domain" description="CBS" evidence="17">
    <location>
        <begin position="169"/>
        <end position="233"/>
    </location>
</feature>
<dbReference type="Gene3D" id="3.30.450.20">
    <property type="entry name" value="PAS domain"/>
    <property type="match status" value="2"/>
</dbReference>
<evidence type="ECO:0000259" key="16">
    <source>
        <dbReference type="PROSITE" id="PS50113"/>
    </source>
</evidence>
<dbReference type="Pfam" id="PF02518">
    <property type="entry name" value="HATPase_c"/>
    <property type="match status" value="1"/>
</dbReference>
<dbReference type="CDD" id="cd17546">
    <property type="entry name" value="REC_hyHK_CKI1_RcsC-like"/>
    <property type="match status" value="1"/>
</dbReference>
<keyword evidence="6" id="KW-0418">Kinase</keyword>
<dbReference type="InterPro" id="IPR005467">
    <property type="entry name" value="His_kinase_dom"/>
</dbReference>
<dbReference type="CDD" id="cd04620">
    <property type="entry name" value="CBS_two-component_sensor_histidine_kinase_repeat1"/>
    <property type="match status" value="1"/>
</dbReference>
<dbReference type="NCBIfam" id="TIGR00229">
    <property type="entry name" value="sensory_box"/>
    <property type="match status" value="1"/>
</dbReference>
<dbReference type="SUPFAM" id="SSF55785">
    <property type="entry name" value="PYP-like sensor domain (PAS domain)"/>
    <property type="match status" value="2"/>
</dbReference>
<dbReference type="PROSITE" id="PS50109">
    <property type="entry name" value="HIS_KIN"/>
    <property type="match status" value="1"/>
</dbReference>
<dbReference type="RefSeq" id="WP_408648763.1">
    <property type="nucleotide sequence ID" value="NZ_JAZBJZ010000032.1"/>
</dbReference>
<feature type="domain" description="CBS" evidence="17">
    <location>
        <begin position="242"/>
        <end position="300"/>
    </location>
</feature>
<proteinExistence type="inferred from homology"/>
<dbReference type="InterPro" id="IPR003594">
    <property type="entry name" value="HATPase_dom"/>
</dbReference>
<dbReference type="InterPro" id="IPR046342">
    <property type="entry name" value="CBS_dom_sf"/>
</dbReference>
<dbReference type="Gene3D" id="3.40.50.2300">
    <property type="match status" value="1"/>
</dbReference>
<dbReference type="PANTHER" id="PTHR43047:SF63">
    <property type="entry name" value="HISTIDINE KINASE"/>
    <property type="match status" value="1"/>
</dbReference>
<evidence type="ECO:0000256" key="2">
    <source>
        <dbReference type="ARBA" id="ARBA00006402"/>
    </source>
</evidence>
<dbReference type="Gene3D" id="3.30.565.10">
    <property type="entry name" value="Histidine kinase-like ATPase, C-terminal domain"/>
    <property type="match status" value="1"/>
</dbReference>
<dbReference type="PROSITE" id="PS50113">
    <property type="entry name" value="PAC"/>
    <property type="match status" value="2"/>
</dbReference>
<feature type="domain" description="PAC" evidence="16">
    <location>
        <begin position="758"/>
        <end position="810"/>
    </location>
</feature>
<feature type="domain" description="Response regulatory" evidence="14">
    <location>
        <begin position="1284"/>
        <end position="1400"/>
    </location>
</feature>
<accession>A0AAW9Q1I7</accession>
<dbReference type="SMART" id="SM00448">
    <property type="entry name" value="REC"/>
    <property type="match status" value="1"/>
</dbReference>
<evidence type="ECO:0000259" key="13">
    <source>
        <dbReference type="PROSITE" id="PS50109"/>
    </source>
</evidence>
<dbReference type="SUPFAM" id="SSF54631">
    <property type="entry name" value="CBS-domain pair"/>
    <property type="match status" value="2"/>
</dbReference>
<dbReference type="CDD" id="cd00082">
    <property type="entry name" value="HisKA"/>
    <property type="match status" value="1"/>
</dbReference>
<dbReference type="GO" id="GO:0009927">
    <property type="term" value="F:histidine phosphotransfer kinase activity"/>
    <property type="evidence" value="ECO:0007669"/>
    <property type="project" value="TreeGrafter"/>
</dbReference>
<dbReference type="InterPro" id="IPR036097">
    <property type="entry name" value="HisK_dim/P_sf"/>
</dbReference>
<dbReference type="SMART" id="SM00065">
    <property type="entry name" value="GAF"/>
    <property type="match status" value="2"/>
</dbReference>
<dbReference type="Pfam" id="PF01590">
    <property type="entry name" value="GAF"/>
    <property type="match status" value="2"/>
</dbReference>
<dbReference type="Gene3D" id="3.10.580.10">
    <property type="entry name" value="CBS-domain"/>
    <property type="match status" value="2"/>
</dbReference>
<evidence type="ECO:0000313" key="18">
    <source>
        <dbReference type="EMBL" id="MEE3717068.1"/>
    </source>
</evidence>
<evidence type="ECO:0000256" key="5">
    <source>
        <dbReference type="ARBA" id="ARBA00022679"/>
    </source>
</evidence>
<dbReference type="SUPFAM" id="SSF55874">
    <property type="entry name" value="ATPase domain of HSP90 chaperone/DNA topoisomerase II/histidine kinase"/>
    <property type="match status" value="1"/>
</dbReference>
<dbReference type="FunFam" id="1.10.287.130:FF:000145">
    <property type="entry name" value="Sensory transduction histidine kinase"/>
    <property type="match status" value="1"/>
</dbReference>
<dbReference type="InterPro" id="IPR029016">
    <property type="entry name" value="GAF-like_dom_sf"/>
</dbReference>
<evidence type="ECO:0000256" key="9">
    <source>
        <dbReference type="PROSITE-ProRule" id="PRU00169"/>
    </source>
</evidence>
<keyword evidence="4 9" id="KW-0597">Phosphoprotein</keyword>
<feature type="domain" description="Phytochrome chromophore attachment site" evidence="12">
    <location>
        <begin position="830"/>
        <end position="969"/>
    </location>
</feature>
<dbReference type="InterPro" id="IPR035965">
    <property type="entry name" value="PAS-like_dom_sf"/>
</dbReference>
<comment type="similarity">
    <text evidence="2">In the N-terminal section; belongs to the phytochrome family.</text>
</comment>
<dbReference type="InterPro" id="IPR011006">
    <property type="entry name" value="CheY-like_superfamily"/>
</dbReference>
<reference evidence="18" key="1">
    <citation type="submission" date="2024-01" db="EMBL/GenBank/DDBJ databases">
        <title>Bank of Algae and Cyanobacteria of the Azores (BACA) strain genomes.</title>
        <authorList>
            <person name="Luz R."/>
            <person name="Cordeiro R."/>
            <person name="Fonseca A."/>
            <person name="Goncalves V."/>
        </authorList>
    </citation>
    <scope>NUCLEOTIDE SEQUENCE</scope>
    <source>
        <strain evidence="18">BACA0141</strain>
    </source>
</reference>
<feature type="domain" description="PAS" evidence="15">
    <location>
        <begin position="683"/>
        <end position="755"/>
    </location>
</feature>
<evidence type="ECO:0000256" key="6">
    <source>
        <dbReference type="ARBA" id="ARBA00022777"/>
    </source>
</evidence>
<feature type="domain" description="CBS" evidence="17">
    <location>
        <begin position="17"/>
        <end position="93"/>
    </location>
</feature>
<organism evidence="18 19">
    <name type="scientific">Tumidithrix elongata BACA0141</name>
    <dbReference type="NCBI Taxonomy" id="2716417"/>
    <lineage>
        <taxon>Bacteria</taxon>
        <taxon>Bacillati</taxon>
        <taxon>Cyanobacteriota</taxon>
        <taxon>Cyanophyceae</taxon>
        <taxon>Pseudanabaenales</taxon>
        <taxon>Pseudanabaenaceae</taxon>
        <taxon>Tumidithrix</taxon>
        <taxon>Tumidithrix elongata</taxon>
    </lineage>
</organism>
<dbReference type="SMART" id="SM00387">
    <property type="entry name" value="HATPase_c"/>
    <property type="match status" value="1"/>
</dbReference>
<sequence length="1407" mass="159202">MFTPVTAHTQDELTSAIVREPLVVAPDTTVMAAIAKMSGVRTVCSTFKNVNSQQEDLHIEARSSCVLIVEDQRLLGILTERDIVRLSAQKRSLDNLAIRDVMASKVITLRESAFTDLFFAVNLLQQHHIRHIPVLDDRDRLVGLLTHESLRQTSRPVDLLRLRTVAEVMTSEVICAVPNVAMLEIARLMNDRRVSSVVIVEFQVGRHQESLQIPMGIVTERDIVQFQALNLDLETCQAQVVMSTPIFSVNLEDSLWVVQQIMEQRSIRRLAVTGSQGELLGIVTQTSILQALNPLELYKLAEVLENKVLRLETEKIDLLESRNTELERQVAERTATLQAKVVRERLITSISSQIRSSLNLQEILDTTVEEVRTFLECDRVAVWQFQTDWSAIVVAESNTDGNGSHLGQRVYDPCFADWIDAYRNGKIRVVSDIYTTEMSECHRNLLENLQIRAKVLVPILYKETLWGVVNATESHSPREWQTDEIALLEQLAAQLAIAIQQATAYQQVQAELLQRQRAESELLESKHFVDAIANNSPQLLYVFDPITGRYLYVNNQSLDLLGYISEEIRQRGLEFFVDILHPQDLPQFMQNLLFWENAQDSEVLTAECRMLHQDGSWHWMRSREVIFSRNDNGIPNRVLGTAQDITDLKASEQALNQLNQSLEAKVDERTFELKEREEQMRSLSSRLELAVKSAQIGIWEWDVVLDKLIWNEQMHELYGTSPSSFDGSYEVWLSRLHPDDRPNAQIFTKLVLQGAVEYDTEFRITHPNGAIKCIKAYALVNRDPQGIATRLIGVNFDISDRKRTETRLQEQAQREALLREITQRIRQSLDLSAIFDTACQEIRQFMHTDLVGIFKFHPDSNFNDGEFVAESVLEGFDSVLAIKIHDHCFGEQYAIHYQQGKIQAVDDIYNAGLLDCHRDVLAQFQIRANLIVPLLNGEDLWGLLCIHQCSDSRHWKKFEIEFIQQIANQLAIAIQQASLLQQLQKELVERLAAETKLTESNQQLAISNEELLRATRLKDEFLANMSHELRTPLNAILGMAEGLQEEVFGEITIKQRLALQTIERSGSHLLELINDILELAKIEAEQVQLHCTSVSIEQICLASLAFIKQQAYQKQLQIEVKIQPNLPTILLDERRIRQVLINLLNNAVKFTPEGGHITLEAMLVSPQPSSLQNFVQIAVTDTGIGIAPENLNKLFKPFVQIDGALNRKYEGTGLGLALVKRIVELHGGAVDLITEVGVGSRFTVNLPCNILSLESSDAANNIAPELNFTFQEPEEPVETIKLPLILLAEDNEANISTLSSYLSAKGYRMVVAKNGQEAIDLTKANHPDLILMDIQMPVLDGLEAIKQIRDDRQFAHIPIIALTALAMPGDREKCLAAGANEYLTKPVKLKQLANVMQQLLAVKDENK</sequence>
<feature type="modified residue" description="4-aspartylphosphate" evidence="9">
    <location>
        <position position="1333"/>
    </location>
</feature>
<feature type="coiled-coil region" evidence="11">
    <location>
        <begin position="645"/>
        <end position="679"/>
    </location>
</feature>
<name>A0AAW9Q1I7_9CYAN</name>
<dbReference type="PROSITE" id="PS50110">
    <property type="entry name" value="RESPONSE_REGULATORY"/>
    <property type="match status" value="1"/>
</dbReference>
<dbReference type="FunFam" id="3.30.565.10:FF:000010">
    <property type="entry name" value="Sensor histidine kinase RcsC"/>
    <property type="match status" value="1"/>
</dbReference>
<dbReference type="Gene3D" id="1.10.287.130">
    <property type="match status" value="1"/>
</dbReference>
<dbReference type="Gene3D" id="3.30.450.40">
    <property type="match status" value="2"/>
</dbReference>
<dbReference type="InterPro" id="IPR016132">
    <property type="entry name" value="Phyto_chromo_attachment"/>
</dbReference>
<evidence type="ECO:0000259" key="17">
    <source>
        <dbReference type="PROSITE" id="PS51371"/>
    </source>
</evidence>
<dbReference type="PROSITE" id="PS50112">
    <property type="entry name" value="PAS"/>
    <property type="match status" value="2"/>
</dbReference>
<dbReference type="InterPro" id="IPR003018">
    <property type="entry name" value="GAF"/>
</dbReference>
<dbReference type="InterPro" id="IPR000700">
    <property type="entry name" value="PAS-assoc_C"/>
</dbReference>
<dbReference type="InterPro" id="IPR000644">
    <property type="entry name" value="CBS_dom"/>
</dbReference>
<feature type="domain" description="PAS" evidence="15">
    <location>
        <begin position="525"/>
        <end position="592"/>
    </location>
</feature>
<feature type="domain" description="PAC" evidence="16">
    <location>
        <begin position="604"/>
        <end position="657"/>
    </location>
</feature>
<evidence type="ECO:0000259" key="14">
    <source>
        <dbReference type="PROSITE" id="PS50110"/>
    </source>
</evidence>
<feature type="domain" description="CBS" evidence="17">
    <location>
        <begin position="102"/>
        <end position="162"/>
    </location>
</feature>
<keyword evidence="7" id="KW-0902">Two-component regulatory system</keyword>
<dbReference type="SUPFAM" id="SSF55781">
    <property type="entry name" value="GAF domain-like"/>
    <property type="match status" value="2"/>
</dbReference>
<protein>
    <recommendedName>
        <fullName evidence="8">Circadian input-output histidine kinase CikA</fullName>
        <ecNumber evidence="3">2.7.13.3</ecNumber>
    </recommendedName>
</protein>
<keyword evidence="19" id="KW-1185">Reference proteome</keyword>
<dbReference type="PANTHER" id="PTHR43047">
    <property type="entry name" value="TWO-COMPONENT HISTIDINE PROTEIN KINASE"/>
    <property type="match status" value="1"/>
</dbReference>
<keyword evidence="5" id="KW-0808">Transferase</keyword>
<evidence type="ECO:0000256" key="4">
    <source>
        <dbReference type="ARBA" id="ARBA00022553"/>
    </source>
</evidence>
<dbReference type="GO" id="GO:0005886">
    <property type="term" value="C:plasma membrane"/>
    <property type="evidence" value="ECO:0007669"/>
    <property type="project" value="TreeGrafter"/>
</dbReference>
<dbReference type="SMART" id="SM00116">
    <property type="entry name" value="CBS"/>
    <property type="match status" value="4"/>
</dbReference>
<dbReference type="PROSITE" id="PS51371">
    <property type="entry name" value="CBS"/>
    <property type="match status" value="4"/>
</dbReference>
<dbReference type="InterPro" id="IPR000014">
    <property type="entry name" value="PAS"/>
</dbReference>
<dbReference type="InterPro" id="IPR036890">
    <property type="entry name" value="HATPase_C_sf"/>
</dbReference>
<dbReference type="InterPro" id="IPR001610">
    <property type="entry name" value="PAC"/>
</dbReference>
<evidence type="ECO:0000256" key="1">
    <source>
        <dbReference type="ARBA" id="ARBA00000085"/>
    </source>
</evidence>
<feature type="domain" description="Histidine kinase" evidence="13">
    <location>
        <begin position="1024"/>
        <end position="1250"/>
    </location>
</feature>
<evidence type="ECO:0000256" key="11">
    <source>
        <dbReference type="SAM" id="Coils"/>
    </source>
</evidence>
<evidence type="ECO:0000259" key="15">
    <source>
        <dbReference type="PROSITE" id="PS50112"/>
    </source>
</evidence>
<evidence type="ECO:0000256" key="7">
    <source>
        <dbReference type="ARBA" id="ARBA00023012"/>
    </source>
</evidence>
<keyword evidence="10" id="KW-0129">CBS domain</keyword>
<dbReference type="EMBL" id="JAZBJZ010000032">
    <property type="protein sequence ID" value="MEE3717068.1"/>
    <property type="molecule type" value="Genomic_DNA"/>
</dbReference>
<dbReference type="PRINTS" id="PR00344">
    <property type="entry name" value="BCTRLSENSOR"/>
</dbReference>